<keyword evidence="6" id="KW-1185">Reference proteome</keyword>
<protein>
    <recommendedName>
        <fullName evidence="2">FAD-dependent oxidoreductase domain-containing protein 1</fullName>
    </recommendedName>
</protein>
<feature type="non-terminal residue" evidence="5">
    <location>
        <position position="120"/>
    </location>
</feature>
<organism evidence="5 6">
    <name type="scientific">Paramuricea clavata</name>
    <name type="common">Red gorgonian</name>
    <name type="synonym">Violescent sea-whip</name>
    <dbReference type="NCBI Taxonomy" id="317549"/>
    <lineage>
        <taxon>Eukaryota</taxon>
        <taxon>Metazoa</taxon>
        <taxon>Cnidaria</taxon>
        <taxon>Anthozoa</taxon>
        <taxon>Octocorallia</taxon>
        <taxon>Malacalcyonacea</taxon>
        <taxon>Plexauridae</taxon>
        <taxon>Paramuricea</taxon>
    </lineage>
</organism>
<proteinExistence type="predicted"/>
<evidence type="ECO:0000256" key="2">
    <source>
        <dbReference type="ARBA" id="ARBA00039785"/>
    </source>
</evidence>
<dbReference type="AlphaFoldDB" id="A0A7D9DY05"/>
<evidence type="ECO:0000313" key="5">
    <source>
        <dbReference type="EMBL" id="CAB3995927.1"/>
    </source>
</evidence>
<evidence type="ECO:0000256" key="1">
    <source>
        <dbReference type="ARBA" id="ARBA00023002"/>
    </source>
</evidence>
<accession>A0A7D9DY05</accession>
<evidence type="ECO:0000256" key="3">
    <source>
        <dbReference type="ARBA" id="ARBA00046185"/>
    </source>
</evidence>
<dbReference type="GO" id="GO:0005739">
    <property type="term" value="C:mitochondrion"/>
    <property type="evidence" value="ECO:0007669"/>
    <property type="project" value="GOC"/>
</dbReference>
<evidence type="ECO:0000259" key="4">
    <source>
        <dbReference type="Pfam" id="PF01266"/>
    </source>
</evidence>
<dbReference type="Pfam" id="PF01266">
    <property type="entry name" value="DAO"/>
    <property type="match status" value="1"/>
</dbReference>
<dbReference type="EMBL" id="CACRXK020002762">
    <property type="protein sequence ID" value="CAB3995927.1"/>
    <property type="molecule type" value="Genomic_DNA"/>
</dbReference>
<dbReference type="OrthoDB" id="424974at2759"/>
<dbReference type="InterPro" id="IPR036188">
    <property type="entry name" value="FAD/NAD-bd_sf"/>
</dbReference>
<comment type="function">
    <text evidence="3">Required for the assembly of the mitochondrial membrane respiratory chain NADH dehydrogenase (Complex I). Involved in mid-late stages of complex I assembly.</text>
</comment>
<reference evidence="5" key="1">
    <citation type="submission" date="2020-04" db="EMBL/GenBank/DDBJ databases">
        <authorList>
            <person name="Alioto T."/>
            <person name="Alioto T."/>
            <person name="Gomez Garrido J."/>
        </authorList>
    </citation>
    <scope>NUCLEOTIDE SEQUENCE</scope>
    <source>
        <strain evidence="5">A484AB</strain>
    </source>
</reference>
<comment type="caution">
    <text evidence="5">The sequence shown here is derived from an EMBL/GenBank/DDBJ whole genome shotgun (WGS) entry which is preliminary data.</text>
</comment>
<dbReference type="PANTHER" id="PTHR13847">
    <property type="entry name" value="SARCOSINE DEHYDROGENASE-RELATED"/>
    <property type="match status" value="1"/>
</dbReference>
<evidence type="ECO:0000313" key="6">
    <source>
        <dbReference type="Proteomes" id="UP001152795"/>
    </source>
</evidence>
<name>A0A7D9DY05_PARCT</name>
<feature type="domain" description="FAD dependent oxidoreductase" evidence="4">
    <location>
        <begin position="7"/>
        <end position="89"/>
    </location>
</feature>
<keyword evidence="1" id="KW-0560">Oxidoreductase</keyword>
<dbReference type="Gene3D" id="3.30.9.10">
    <property type="entry name" value="D-Amino Acid Oxidase, subunit A, domain 2"/>
    <property type="match status" value="1"/>
</dbReference>
<dbReference type="InterPro" id="IPR006076">
    <property type="entry name" value="FAD-dep_OxRdtase"/>
</dbReference>
<sequence length="120" mass="13935">EDHSHHDRDFEVDYDYFDTNIWPKLAYRIPAFERLKVTSAWAGFYDYNILDQNGIISSHPEIENFYLCNGFSGHGLQQSPAVGRAISELVIDGGFQTIDLSRFSFERFKDNKLIIENNII</sequence>
<dbReference type="Proteomes" id="UP001152795">
    <property type="component" value="Unassembled WGS sequence"/>
</dbReference>
<dbReference type="GO" id="GO:0032981">
    <property type="term" value="P:mitochondrial respiratory chain complex I assembly"/>
    <property type="evidence" value="ECO:0007669"/>
    <property type="project" value="TreeGrafter"/>
</dbReference>
<dbReference type="PANTHER" id="PTHR13847:SF287">
    <property type="entry name" value="FAD-DEPENDENT OXIDOREDUCTASE DOMAIN-CONTAINING PROTEIN 1"/>
    <property type="match status" value="1"/>
</dbReference>
<gene>
    <name evidence="5" type="ORF">PACLA_8A028347</name>
</gene>
<dbReference type="GO" id="GO:0016491">
    <property type="term" value="F:oxidoreductase activity"/>
    <property type="evidence" value="ECO:0007669"/>
    <property type="project" value="UniProtKB-KW"/>
</dbReference>
<dbReference type="Gene3D" id="3.50.50.60">
    <property type="entry name" value="FAD/NAD(P)-binding domain"/>
    <property type="match status" value="1"/>
</dbReference>